<dbReference type="InterPro" id="IPR036028">
    <property type="entry name" value="SH3-like_dom_sf"/>
</dbReference>
<dbReference type="InterPro" id="IPR037401">
    <property type="entry name" value="SnoaL-like"/>
</dbReference>
<comment type="caution">
    <text evidence="4">The sequence shown here is derived from an EMBL/GenBank/DDBJ whole genome shotgun (WGS) entry which is preliminary data.</text>
</comment>
<keyword evidence="2" id="KW-0812">Transmembrane</keyword>
<sequence length="366" mass="38536">MDNFREWLSDNLRYILLGLAIILILTIAILAVRFIGAGIGGDTNGGNSGSGTGTEAVTPAGTEGQSETAGSGTESGSENAADAQTEGGTEAGSAAGGETESGSSSGTEEALVENDPTVLAFVQEYYTAIQNRDVDAYSALVDEVTDEARATLEGDSVVESYSNIRVYTKSGLTEGSYVAYMCYDTKVTGVDELAPGMSACYISTRDDGSLYMVNPDSDPQIASYMQEVQDDADVQALITEVQNNYNEVLNSNDTLRSLMDTIATPDTEVVLPDADSTGVQSNQVVQATAVVNVRADSTTDAEIIGMLDEGATITRIRELDNGWSEVRYGDAIGYISSEYLTVYTDSTESTSASTETGTESTTEAVQ</sequence>
<dbReference type="AlphaFoldDB" id="A0A9D1ES44"/>
<proteinExistence type="predicted"/>
<evidence type="ECO:0000256" key="2">
    <source>
        <dbReference type="SAM" id="Phobius"/>
    </source>
</evidence>
<dbReference type="Pfam" id="PF08239">
    <property type="entry name" value="SH3_3"/>
    <property type="match status" value="1"/>
</dbReference>
<dbReference type="SUPFAM" id="SSF50044">
    <property type="entry name" value="SH3-domain"/>
    <property type="match status" value="1"/>
</dbReference>
<feature type="transmembrane region" description="Helical" evidence="2">
    <location>
        <begin position="12"/>
        <end position="32"/>
    </location>
</feature>
<dbReference type="InterPro" id="IPR003646">
    <property type="entry name" value="SH3-like_bac-type"/>
</dbReference>
<keyword evidence="2" id="KW-0472">Membrane</keyword>
<reference evidence="4" key="1">
    <citation type="submission" date="2020-10" db="EMBL/GenBank/DDBJ databases">
        <authorList>
            <person name="Gilroy R."/>
        </authorList>
    </citation>
    <scope>NUCLEOTIDE SEQUENCE</scope>
    <source>
        <strain evidence="4">CHK190-19873</strain>
    </source>
</reference>
<protein>
    <submittedName>
        <fullName evidence="4">SH3 domain-containing protein</fullName>
    </submittedName>
</protein>
<keyword evidence="2" id="KW-1133">Transmembrane helix</keyword>
<feature type="compositionally biased region" description="Low complexity" evidence="1">
    <location>
        <begin position="61"/>
        <end position="78"/>
    </location>
</feature>
<dbReference type="Gene3D" id="2.30.30.40">
    <property type="entry name" value="SH3 Domains"/>
    <property type="match status" value="1"/>
</dbReference>
<feature type="region of interest" description="Disordered" evidence="1">
    <location>
        <begin position="42"/>
        <end position="110"/>
    </location>
</feature>
<dbReference type="EMBL" id="DVIQ01000024">
    <property type="protein sequence ID" value="HIS30908.1"/>
    <property type="molecule type" value="Genomic_DNA"/>
</dbReference>
<reference evidence="4" key="2">
    <citation type="journal article" date="2021" name="PeerJ">
        <title>Extensive microbial diversity within the chicken gut microbiome revealed by metagenomics and culture.</title>
        <authorList>
            <person name="Gilroy R."/>
            <person name="Ravi A."/>
            <person name="Getino M."/>
            <person name="Pursley I."/>
            <person name="Horton D.L."/>
            <person name="Alikhan N.F."/>
            <person name="Baker D."/>
            <person name="Gharbi K."/>
            <person name="Hall N."/>
            <person name="Watson M."/>
            <person name="Adriaenssens E.M."/>
            <person name="Foster-Nyarko E."/>
            <person name="Jarju S."/>
            <person name="Secka A."/>
            <person name="Antonio M."/>
            <person name="Oren A."/>
            <person name="Chaudhuri R.R."/>
            <person name="La Ragione R."/>
            <person name="Hildebrand F."/>
            <person name="Pallen M.J."/>
        </authorList>
    </citation>
    <scope>NUCLEOTIDE SEQUENCE</scope>
    <source>
        <strain evidence="4">CHK190-19873</strain>
    </source>
</reference>
<feature type="domain" description="SH3b" evidence="3">
    <location>
        <begin position="280"/>
        <end position="344"/>
    </location>
</feature>
<evidence type="ECO:0000313" key="5">
    <source>
        <dbReference type="Proteomes" id="UP000823935"/>
    </source>
</evidence>
<evidence type="ECO:0000259" key="3">
    <source>
        <dbReference type="PROSITE" id="PS51781"/>
    </source>
</evidence>
<evidence type="ECO:0000313" key="4">
    <source>
        <dbReference type="EMBL" id="HIS30908.1"/>
    </source>
</evidence>
<dbReference type="PROSITE" id="PS51781">
    <property type="entry name" value="SH3B"/>
    <property type="match status" value="1"/>
</dbReference>
<dbReference type="Proteomes" id="UP000823935">
    <property type="component" value="Unassembled WGS sequence"/>
</dbReference>
<feature type="compositionally biased region" description="Low complexity" evidence="1">
    <location>
        <begin position="85"/>
        <end position="109"/>
    </location>
</feature>
<organism evidence="4 5">
    <name type="scientific">Candidatus Limivivens intestinipullorum</name>
    <dbReference type="NCBI Taxonomy" id="2840858"/>
    <lineage>
        <taxon>Bacteria</taxon>
        <taxon>Bacillati</taxon>
        <taxon>Bacillota</taxon>
        <taxon>Clostridia</taxon>
        <taxon>Lachnospirales</taxon>
        <taxon>Lachnospiraceae</taxon>
        <taxon>Lachnospiraceae incertae sedis</taxon>
        <taxon>Candidatus Limivivens</taxon>
    </lineage>
</organism>
<name>A0A9D1ES44_9FIRM</name>
<gene>
    <name evidence="4" type="ORF">IAB44_05055</name>
</gene>
<feature type="compositionally biased region" description="Gly residues" evidence="1">
    <location>
        <begin position="42"/>
        <end position="52"/>
    </location>
</feature>
<dbReference type="Pfam" id="PF13474">
    <property type="entry name" value="SnoaL_3"/>
    <property type="match status" value="1"/>
</dbReference>
<accession>A0A9D1ES44</accession>
<evidence type="ECO:0000256" key="1">
    <source>
        <dbReference type="SAM" id="MobiDB-lite"/>
    </source>
</evidence>